<protein>
    <submittedName>
        <fullName evidence="2">Uncharacterized protein</fullName>
    </submittedName>
</protein>
<organism evidence="2 3">
    <name type="scientific">Polyangium fumosum</name>
    <dbReference type="NCBI Taxonomy" id="889272"/>
    <lineage>
        <taxon>Bacteria</taxon>
        <taxon>Pseudomonadati</taxon>
        <taxon>Myxococcota</taxon>
        <taxon>Polyangia</taxon>
        <taxon>Polyangiales</taxon>
        <taxon>Polyangiaceae</taxon>
        <taxon>Polyangium</taxon>
    </lineage>
</organism>
<name>A0A4V5PRS6_9BACT</name>
<sequence>MILSKHGRTLAGLFLTGTLGLLGCKGTVVIGGGGDDPPGQPGPGGPGGVVNPPPVCGSELHLIGIYESHGNHGGGVHPAGAASVHVERQSSSILVLSSYEPVHWTVTAAEGVTIEKVILNGYHDQTADVPAGVPVEIHDGPDGSLGAYAYAWPHAEGGSDTQGLVAAVQNVTGRALTSFHGCYQATQFTLHDDLQADSSCAVEQGYTQSSHVAESMLECDDEPPAADPCAGKDDVGNYQFTFCSEEQGGGGFVPGLSCQQALEKCLLNTNPPLSKICRFNGEVIHKTEVDPGACDAY</sequence>
<reference evidence="2 3" key="1">
    <citation type="submission" date="2019-04" db="EMBL/GenBank/DDBJ databases">
        <authorList>
            <person name="Li Y."/>
            <person name="Wang J."/>
        </authorList>
    </citation>
    <scope>NUCLEOTIDE SEQUENCE [LARGE SCALE GENOMIC DNA]</scope>
    <source>
        <strain evidence="2 3">DSM 14668</strain>
    </source>
</reference>
<dbReference type="AlphaFoldDB" id="A0A4V5PRS6"/>
<gene>
    <name evidence="2" type="ORF">E8A74_27600</name>
</gene>
<dbReference type="Proteomes" id="UP000309215">
    <property type="component" value="Unassembled WGS sequence"/>
</dbReference>
<evidence type="ECO:0000313" key="3">
    <source>
        <dbReference type="Proteomes" id="UP000309215"/>
    </source>
</evidence>
<feature type="region of interest" description="Disordered" evidence="1">
    <location>
        <begin position="32"/>
        <end position="52"/>
    </location>
</feature>
<comment type="caution">
    <text evidence="2">The sequence shown here is derived from an EMBL/GenBank/DDBJ whole genome shotgun (WGS) entry which is preliminary data.</text>
</comment>
<dbReference type="EMBL" id="SSMQ01000032">
    <property type="protein sequence ID" value="TKD03091.1"/>
    <property type="molecule type" value="Genomic_DNA"/>
</dbReference>
<evidence type="ECO:0000256" key="1">
    <source>
        <dbReference type="SAM" id="MobiDB-lite"/>
    </source>
</evidence>
<dbReference type="OrthoDB" id="444746at2"/>
<evidence type="ECO:0000313" key="2">
    <source>
        <dbReference type="EMBL" id="TKD03091.1"/>
    </source>
</evidence>
<keyword evidence="3" id="KW-1185">Reference proteome</keyword>
<proteinExistence type="predicted"/>
<dbReference type="PROSITE" id="PS51257">
    <property type="entry name" value="PROKAR_LIPOPROTEIN"/>
    <property type="match status" value="1"/>
</dbReference>
<dbReference type="RefSeq" id="WP_136932071.1">
    <property type="nucleotide sequence ID" value="NZ_SSMQ01000032.1"/>
</dbReference>
<accession>A0A4V5PRS6</accession>